<dbReference type="EMBL" id="MU167223">
    <property type="protein sequence ID" value="KAG0150024.1"/>
    <property type="molecule type" value="Genomic_DNA"/>
</dbReference>
<dbReference type="AlphaFoldDB" id="A0A9P6TFJ9"/>
<keyword evidence="3" id="KW-0732">Signal</keyword>
<keyword evidence="5 7" id="KW-0472">Membrane</keyword>
<keyword evidence="2 7" id="KW-0812">Transmembrane</keyword>
<organism evidence="9 10">
    <name type="scientific">Cronartium quercuum f. sp. fusiforme G11</name>
    <dbReference type="NCBI Taxonomy" id="708437"/>
    <lineage>
        <taxon>Eukaryota</taxon>
        <taxon>Fungi</taxon>
        <taxon>Dikarya</taxon>
        <taxon>Basidiomycota</taxon>
        <taxon>Pucciniomycotina</taxon>
        <taxon>Pucciniomycetes</taxon>
        <taxon>Pucciniales</taxon>
        <taxon>Coleosporiaceae</taxon>
        <taxon>Cronartium</taxon>
    </lineage>
</organism>
<feature type="transmembrane region" description="Helical" evidence="7">
    <location>
        <begin position="357"/>
        <end position="379"/>
    </location>
</feature>
<feature type="transmembrane region" description="Helical" evidence="7">
    <location>
        <begin position="317"/>
        <end position="337"/>
    </location>
</feature>
<dbReference type="PANTHER" id="PTHR43220">
    <property type="match status" value="1"/>
</dbReference>
<dbReference type="GO" id="GO:0016020">
    <property type="term" value="C:membrane"/>
    <property type="evidence" value="ECO:0007669"/>
    <property type="project" value="UniProtKB-SubCell"/>
</dbReference>
<evidence type="ECO:0000256" key="4">
    <source>
        <dbReference type="ARBA" id="ARBA00022989"/>
    </source>
</evidence>
<evidence type="ECO:0000256" key="2">
    <source>
        <dbReference type="ARBA" id="ARBA00022692"/>
    </source>
</evidence>
<accession>A0A9P6TFJ9</accession>
<sequence>MSPLTPFKFQIPTPEQDSSIHLLNLTRSNWCDDNLSSIDSELDSPSTTDSSSSSSSSSSIDSTPPPTPISTLPPLPINSTHIKSLPYSSSFSTHQLNPNLILSHSSHLLLPPSWSSSKSQLPNRLSDSNQSRSTFQSIPSSDALIPRLVLLLALLLTSFLIIALLLSTIPGLHLPTSLPLVREQISHLRTYAASSTIHFIHLTFVLSLIFIWKQAFSIPGTVLLNILLGALYGTWISTALTCLLTALGSTAAYAMAKIARPVVERFLPKPLRAVESAVDRFRIEDGFDTTELSTYLLVARLLPVVPYAALNLASGILGLPLIPFFWTLVIGSLPYNFVTTQLGDILSIATDQTHTTIWSSTLLAKLALVSIGGALPVLLKGRIRPWLAKARRSTTVTARRRMISLKVIDLGSSSRKVASVLP</sequence>
<keyword evidence="10" id="KW-1185">Reference proteome</keyword>
<evidence type="ECO:0000256" key="6">
    <source>
        <dbReference type="SAM" id="MobiDB-lite"/>
    </source>
</evidence>
<keyword evidence="4 7" id="KW-1133">Transmembrane helix</keyword>
<evidence type="ECO:0000256" key="1">
    <source>
        <dbReference type="ARBA" id="ARBA00004141"/>
    </source>
</evidence>
<evidence type="ECO:0000313" key="9">
    <source>
        <dbReference type="EMBL" id="KAG0150024.1"/>
    </source>
</evidence>
<dbReference type="InterPro" id="IPR032816">
    <property type="entry name" value="VTT_dom"/>
</dbReference>
<feature type="transmembrane region" description="Helical" evidence="7">
    <location>
        <begin position="191"/>
        <end position="212"/>
    </location>
</feature>
<dbReference type="OrthoDB" id="3364966at2759"/>
<proteinExistence type="predicted"/>
<dbReference type="InterPro" id="IPR045014">
    <property type="entry name" value="TM41A/B"/>
</dbReference>
<name>A0A9P6TFJ9_9BASI</name>
<feature type="region of interest" description="Disordered" evidence="6">
    <location>
        <begin position="40"/>
        <end position="75"/>
    </location>
</feature>
<evidence type="ECO:0000313" key="10">
    <source>
        <dbReference type="Proteomes" id="UP000886653"/>
    </source>
</evidence>
<dbReference type="PANTHER" id="PTHR43220:SF21">
    <property type="entry name" value="TRANSMEMBRANE PROTEIN 41A"/>
    <property type="match status" value="1"/>
</dbReference>
<dbReference type="Proteomes" id="UP000886653">
    <property type="component" value="Unassembled WGS sequence"/>
</dbReference>
<feature type="compositionally biased region" description="Low complexity" evidence="6">
    <location>
        <begin position="43"/>
        <end position="62"/>
    </location>
</feature>
<evidence type="ECO:0000256" key="7">
    <source>
        <dbReference type="SAM" id="Phobius"/>
    </source>
</evidence>
<evidence type="ECO:0000256" key="5">
    <source>
        <dbReference type="ARBA" id="ARBA00023136"/>
    </source>
</evidence>
<reference evidence="9" key="1">
    <citation type="submission" date="2013-11" db="EMBL/GenBank/DDBJ databases">
        <title>Genome sequence of the fusiform rust pathogen reveals effectors for host alternation and coevolution with pine.</title>
        <authorList>
            <consortium name="DOE Joint Genome Institute"/>
            <person name="Smith K."/>
            <person name="Pendleton A."/>
            <person name="Kubisiak T."/>
            <person name="Anderson C."/>
            <person name="Salamov A."/>
            <person name="Aerts A."/>
            <person name="Riley R."/>
            <person name="Clum A."/>
            <person name="Lindquist E."/>
            <person name="Ence D."/>
            <person name="Campbell M."/>
            <person name="Kronenberg Z."/>
            <person name="Feau N."/>
            <person name="Dhillon B."/>
            <person name="Hamelin R."/>
            <person name="Burleigh J."/>
            <person name="Smith J."/>
            <person name="Yandell M."/>
            <person name="Nelson C."/>
            <person name="Grigoriev I."/>
            <person name="Davis J."/>
        </authorList>
    </citation>
    <scope>NUCLEOTIDE SEQUENCE</scope>
    <source>
        <strain evidence="9">G11</strain>
    </source>
</reference>
<dbReference type="Pfam" id="PF09335">
    <property type="entry name" value="VTT_dom"/>
    <property type="match status" value="1"/>
</dbReference>
<evidence type="ECO:0000259" key="8">
    <source>
        <dbReference type="Pfam" id="PF09335"/>
    </source>
</evidence>
<comment type="caution">
    <text evidence="9">The sequence shown here is derived from an EMBL/GenBank/DDBJ whole genome shotgun (WGS) entry which is preliminary data.</text>
</comment>
<feature type="compositionally biased region" description="Pro residues" evidence="6">
    <location>
        <begin position="63"/>
        <end position="75"/>
    </location>
</feature>
<evidence type="ECO:0000256" key="3">
    <source>
        <dbReference type="ARBA" id="ARBA00022729"/>
    </source>
</evidence>
<feature type="domain" description="VTT" evidence="8">
    <location>
        <begin position="218"/>
        <end position="344"/>
    </location>
</feature>
<feature type="transmembrane region" description="Helical" evidence="7">
    <location>
        <begin position="224"/>
        <end position="247"/>
    </location>
</feature>
<protein>
    <recommendedName>
        <fullName evidence="8">VTT domain-containing protein</fullName>
    </recommendedName>
</protein>
<feature type="transmembrane region" description="Helical" evidence="7">
    <location>
        <begin position="148"/>
        <end position="171"/>
    </location>
</feature>
<gene>
    <name evidence="9" type="ORF">CROQUDRAFT_88580</name>
</gene>
<comment type="subcellular location">
    <subcellularLocation>
        <location evidence="1">Membrane</location>
        <topology evidence="1">Multi-pass membrane protein</topology>
    </subcellularLocation>
</comment>